<dbReference type="Proteomes" id="UP000654993">
    <property type="component" value="Unassembled WGS sequence"/>
</dbReference>
<dbReference type="RefSeq" id="WP_242457455.1">
    <property type="nucleotide sequence ID" value="NZ_BMAQ01000008.1"/>
</dbReference>
<dbReference type="InterPro" id="IPR051933">
    <property type="entry name" value="Resuscitation_pf_RpfB"/>
</dbReference>
<dbReference type="CDD" id="cd14667">
    <property type="entry name" value="3D_containing_proteins"/>
    <property type="match status" value="1"/>
</dbReference>
<dbReference type="CDD" id="cd00118">
    <property type="entry name" value="LysM"/>
    <property type="match status" value="1"/>
</dbReference>
<gene>
    <name evidence="3" type="ORF">PRECH8_11670</name>
</gene>
<dbReference type="Gene3D" id="2.40.40.10">
    <property type="entry name" value="RlpA-like domain"/>
    <property type="match status" value="1"/>
</dbReference>
<dbReference type="GO" id="GO:0009254">
    <property type="term" value="P:peptidoglycan turnover"/>
    <property type="evidence" value="ECO:0007669"/>
    <property type="project" value="InterPro"/>
</dbReference>
<evidence type="ECO:0000313" key="4">
    <source>
        <dbReference type="Proteomes" id="UP000654993"/>
    </source>
</evidence>
<name>A0A916QBU8_9BACL</name>
<evidence type="ECO:0000259" key="2">
    <source>
        <dbReference type="PROSITE" id="PS51782"/>
    </source>
</evidence>
<comment type="caution">
    <text evidence="3">The sequence shown here is derived from an EMBL/GenBank/DDBJ whole genome shotgun (WGS) entry which is preliminary data.</text>
</comment>
<protein>
    <recommendedName>
        <fullName evidence="2">LysM domain-containing protein</fullName>
    </recommendedName>
</protein>
<dbReference type="Pfam" id="PF01476">
    <property type="entry name" value="LysM"/>
    <property type="match status" value="1"/>
</dbReference>
<dbReference type="SMART" id="SM00257">
    <property type="entry name" value="LysM"/>
    <property type="match status" value="1"/>
</dbReference>
<accession>A0A916QBU8</accession>
<dbReference type="PROSITE" id="PS51782">
    <property type="entry name" value="LYSM"/>
    <property type="match status" value="1"/>
</dbReference>
<dbReference type="InterPro" id="IPR059180">
    <property type="entry name" value="3D_YorM"/>
</dbReference>
<evidence type="ECO:0000313" key="3">
    <source>
        <dbReference type="EMBL" id="GFR37871.1"/>
    </source>
</evidence>
<dbReference type="Gene3D" id="3.10.350.10">
    <property type="entry name" value="LysM domain"/>
    <property type="match status" value="1"/>
</dbReference>
<dbReference type="GO" id="GO:0004553">
    <property type="term" value="F:hydrolase activity, hydrolyzing O-glycosyl compounds"/>
    <property type="evidence" value="ECO:0007669"/>
    <property type="project" value="InterPro"/>
</dbReference>
<reference evidence="3" key="1">
    <citation type="submission" date="2020-08" db="EMBL/GenBank/DDBJ databases">
        <authorList>
            <person name="Uke A."/>
            <person name="Chhe C."/>
            <person name="Baramee S."/>
            <person name="Kosugi A."/>
        </authorList>
    </citation>
    <scope>NUCLEOTIDE SEQUENCE</scope>
    <source>
        <strain evidence="3">DA-C8</strain>
    </source>
</reference>
<dbReference type="SUPFAM" id="SSF54106">
    <property type="entry name" value="LysM domain"/>
    <property type="match status" value="1"/>
</dbReference>
<keyword evidence="4" id="KW-1185">Reference proteome</keyword>
<keyword evidence="1" id="KW-0732">Signal</keyword>
<evidence type="ECO:0000256" key="1">
    <source>
        <dbReference type="ARBA" id="ARBA00022729"/>
    </source>
</evidence>
<feature type="domain" description="LysM" evidence="2">
    <location>
        <begin position="126"/>
        <end position="170"/>
    </location>
</feature>
<organism evidence="3 4">
    <name type="scientific">Insulibacter thermoxylanivorax</name>
    <dbReference type="NCBI Taxonomy" id="2749268"/>
    <lineage>
        <taxon>Bacteria</taxon>
        <taxon>Bacillati</taxon>
        <taxon>Bacillota</taxon>
        <taxon>Bacilli</taxon>
        <taxon>Bacillales</taxon>
        <taxon>Paenibacillaceae</taxon>
        <taxon>Insulibacter</taxon>
    </lineage>
</organism>
<reference evidence="3" key="2">
    <citation type="journal article" date="2021" name="Data Brief">
        <title>Draft genome sequence data of the facultative, thermophilic, xylanolytic bacterium Paenibacillus sp. strain DA-C8.</title>
        <authorList>
            <person name="Chhe C."/>
            <person name="Uke A."/>
            <person name="Baramee S."/>
            <person name="Ungkulpasvich U."/>
            <person name="Tachaapaikoon C."/>
            <person name="Pason P."/>
            <person name="Waeonukul R."/>
            <person name="Ratanakhanokchai K."/>
            <person name="Kosugi A."/>
        </authorList>
    </citation>
    <scope>NUCLEOTIDE SEQUENCE</scope>
    <source>
        <strain evidence="3">DA-C8</strain>
    </source>
</reference>
<dbReference type="InterPro" id="IPR036779">
    <property type="entry name" value="LysM_dom_sf"/>
</dbReference>
<dbReference type="AlphaFoldDB" id="A0A916QBU8"/>
<dbReference type="InterPro" id="IPR036908">
    <property type="entry name" value="RlpA-like_sf"/>
</dbReference>
<sequence length="305" mass="33417">MLRKRIAGAGLWLLVLLMITTPAWGMAQVRKPEHSYTYVPSEKSIYQKHGGKINHSAGTTAFPEIMLEELQAYFYQYPTTAVNTARSYIPSYIVDQYMLNSYQTLGSEERSGDVQAASANAKHTEASYVVKKGDTLYRISKMFGVSVDALRLHNKITDPSKLQIGQVLSIPAVKPDQDLAAWLSSSKQITDVFYATLTAYTAGYESTGKTPSHPAYGITASGAKVKENHTIAVDPDVIPLGSLVYIEGIGLRKAEDTGSAIKGHKIDIYIPDLEEALAFGVKENVRVFVLGPDKRDDVRIASAKP</sequence>
<proteinExistence type="predicted"/>
<dbReference type="PANTHER" id="PTHR39160:SF4">
    <property type="entry name" value="RESUSCITATION-PROMOTING FACTOR RPFB"/>
    <property type="match status" value="1"/>
</dbReference>
<dbReference type="InterPro" id="IPR018392">
    <property type="entry name" value="LysM"/>
</dbReference>
<dbReference type="EMBL" id="BMAQ01000008">
    <property type="protein sequence ID" value="GFR37871.1"/>
    <property type="molecule type" value="Genomic_DNA"/>
</dbReference>
<dbReference type="InterPro" id="IPR010611">
    <property type="entry name" value="3D_dom"/>
</dbReference>
<dbReference type="GO" id="GO:0019867">
    <property type="term" value="C:outer membrane"/>
    <property type="evidence" value="ECO:0007669"/>
    <property type="project" value="InterPro"/>
</dbReference>
<dbReference type="SUPFAM" id="SSF50685">
    <property type="entry name" value="Barwin-like endoglucanases"/>
    <property type="match status" value="1"/>
</dbReference>
<dbReference type="PANTHER" id="PTHR39160">
    <property type="entry name" value="CELL WALL-BINDING PROTEIN YOCH"/>
    <property type="match status" value="1"/>
</dbReference>
<dbReference type="Pfam" id="PF06725">
    <property type="entry name" value="3D"/>
    <property type="match status" value="1"/>
</dbReference>